<evidence type="ECO:0000256" key="1">
    <source>
        <dbReference type="ARBA" id="ARBA00022729"/>
    </source>
</evidence>
<sequence length="984" mass="106559">MSQNKFRKITASSIAATAALAAVAPAAVSADEVVEFSDVAESNSHYPAITTLATEGIIAGYPDGTYKPGNELTRANAAVLFAGALDLELPAAAAVEGYFTDIDASHTYAAQIAAVAEAEIFVGSNGEFGSSDVLTRAQMASTIVNAFGLEDNGEDVDVYLDNVPETHKESVKILVQQGITNQTGDFRPSEAVTRGQFATFLFKALGLEDVTAQPEGPAVEDVEVSGLKQIKVSLTGDVDLEAAGEVDNYTLVDEDDNEIDLADVDVPEASTSSNHIVVTLTLEEDVENQTNATLTVDKAVTGEEFTQDVEFFDTTIPEVTNVSVVGKATVKVSFTESMDFGTLDSDGYVTDSNIRKAFELNDGSVFVKDVKVLKNGTEANVEYYSDLEEGTNSLSVGKEVKDYAGYVVSAGDFEFDVVEDTEAPQLVAVKNVTALKATLVFDEDINDDLDTSDFYHTNTSNTVDSIEEVDGNEVTVKWDDDHALPNGTAYIYVKAEGVQDLWENENDQLLRISADVTVDEDAPEITAIEADGEDAILVTYDEEVSDSALDEDNYTLFDEDGEEVDIDSVEVEDEDDNQYRIVLEEPTTGDFTLEVDGVEDIYGNAIDEETLSVTITDSSAPSISDFTSKLYEDGEIQELVITFDGEKMATTGKYSVLDLDKYRVDLDGLDGNSDEWKTLSDLDGIKIVALDNGEQVKITLDTEEAGYEFVADEDDSIELARVADASGNATSELSGTFDIDEEGTVGLDSDDPVRAISKNEVEIELDGKITELDEDDFRVYYGSDNTDEIEITGKSLDNSGSNSVITFTLAEDLDTDATYNSETVRVVSETSLGGSYEGETVNQFGEQVEFSAEVVADQLAPELHSDLLNDDDDYEVRVAHDDTDDVTEFELKFTEDLEASSSAAAAGLAFDVEGYEFTTASEADLEEGEFTIAIDGATVRVYVYTEDTDEEFEINLDPTRFLVDGDGNEATFQETVTVEVYDEE</sequence>
<evidence type="ECO:0000259" key="3">
    <source>
        <dbReference type="PROSITE" id="PS51272"/>
    </source>
</evidence>
<dbReference type="InterPro" id="IPR001119">
    <property type="entry name" value="SLH_dom"/>
</dbReference>
<protein>
    <recommendedName>
        <fullName evidence="3">SLH domain-containing protein</fullName>
    </recommendedName>
</protein>
<feature type="signal peptide" evidence="2">
    <location>
        <begin position="1"/>
        <end position="30"/>
    </location>
</feature>
<proteinExistence type="predicted"/>
<accession>A0ABS2MZQ8</accession>
<feature type="domain" description="SLH" evidence="3">
    <location>
        <begin position="32"/>
        <end position="95"/>
    </location>
</feature>
<feature type="domain" description="SLH" evidence="3">
    <location>
        <begin position="96"/>
        <end position="153"/>
    </location>
</feature>
<feature type="chain" id="PRO_5047014973" description="SLH domain-containing protein" evidence="2">
    <location>
        <begin position="31"/>
        <end position="984"/>
    </location>
</feature>
<gene>
    <name evidence="4" type="ORF">JOC48_001863</name>
</gene>
<dbReference type="Proteomes" id="UP001296943">
    <property type="component" value="Unassembled WGS sequence"/>
</dbReference>
<evidence type="ECO:0000256" key="2">
    <source>
        <dbReference type="SAM" id="SignalP"/>
    </source>
</evidence>
<evidence type="ECO:0000313" key="4">
    <source>
        <dbReference type="EMBL" id="MBM7571367.1"/>
    </source>
</evidence>
<evidence type="ECO:0000313" key="5">
    <source>
        <dbReference type="Proteomes" id="UP001296943"/>
    </source>
</evidence>
<keyword evidence="1 2" id="KW-0732">Signal</keyword>
<comment type="caution">
    <text evidence="4">The sequence shown here is derived from an EMBL/GenBank/DDBJ whole genome shotgun (WGS) entry which is preliminary data.</text>
</comment>
<reference evidence="4 5" key="1">
    <citation type="submission" date="2021-01" db="EMBL/GenBank/DDBJ databases">
        <title>Genomic Encyclopedia of Type Strains, Phase IV (KMG-IV): sequencing the most valuable type-strain genomes for metagenomic binning, comparative biology and taxonomic classification.</title>
        <authorList>
            <person name="Goeker M."/>
        </authorList>
    </citation>
    <scope>NUCLEOTIDE SEQUENCE [LARGE SCALE GENOMIC DNA]</scope>
    <source>
        <strain evidence="4 5">DSM 23711</strain>
    </source>
</reference>
<organism evidence="4 5">
    <name type="scientific">Aquibacillus albus</name>
    <dbReference type="NCBI Taxonomy" id="1168171"/>
    <lineage>
        <taxon>Bacteria</taxon>
        <taxon>Bacillati</taxon>
        <taxon>Bacillota</taxon>
        <taxon>Bacilli</taxon>
        <taxon>Bacillales</taxon>
        <taxon>Bacillaceae</taxon>
        <taxon>Aquibacillus</taxon>
    </lineage>
</organism>
<dbReference type="PANTHER" id="PTHR43308:SF5">
    <property type="entry name" value="S-LAYER PROTEIN _ PEPTIDOGLYCAN ENDO-BETA-N-ACETYLGLUCOSAMINIDASE"/>
    <property type="match status" value="1"/>
</dbReference>
<dbReference type="RefSeq" id="WP_204498903.1">
    <property type="nucleotide sequence ID" value="NZ_JAFBDR010000008.1"/>
</dbReference>
<dbReference type="Pfam" id="PF00395">
    <property type="entry name" value="SLH"/>
    <property type="match status" value="3"/>
</dbReference>
<dbReference type="EMBL" id="JAFBDR010000008">
    <property type="protein sequence ID" value="MBM7571367.1"/>
    <property type="molecule type" value="Genomic_DNA"/>
</dbReference>
<dbReference type="InterPro" id="IPR051465">
    <property type="entry name" value="Cell_Envelope_Struct_Comp"/>
</dbReference>
<feature type="domain" description="SLH" evidence="3">
    <location>
        <begin position="154"/>
        <end position="215"/>
    </location>
</feature>
<name>A0ABS2MZQ8_9BACI</name>
<dbReference type="PROSITE" id="PS51272">
    <property type="entry name" value="SLH"/>
    <property type="match status" value="3"/>
</dbReference>
<dbReference type="InterPro" id="IPR014755">
    <property type="entry name" value="Cu-Rt/internalin_Ig-like"/>
</dbReference>
<keyword evidence="5" id="KW-1185">Reference proteome</keyword>
<dbReference type="PANTHER" id="PTHR43308">
    <property type="entry name" value="OUTER MEMBRANE PROTEIN ALPHA-RELATED"/>
    <property type="match status" value="1"/>
</dbReference>
<dbReference type="Gene3D" id="2.60.40.1220">
    <property type="match status" value="4"/>
</dbReference>